<evidence type="ECO:0000256" key="6">
    <source>
        <dbReference type="PROSITE-ProRule" id="PRU00050"/>
    </source>
</evidence>
<comment type="function">
    <text evidence="5">Involved in chemotaxis. Part of a chemotaxis signal transduction system that modulates chemotaxis in response to various stimuli. Catalyzes the demethylation of specific methylglutamate residues introduced into the chemoreceptors (methyl-accepting chemotaxis proteins or MCP) by CheR. Also mediates the irreversible deamidation of specific glutamine residues to glutamic acid.</text>
</comment>
<dbReference type="AlphaFoldDB" id="A0A437ND64"/>
<keyword evidence="2 5" id="KW-0145">Chemotaxis</keyword>
<reference evidence="10 11" key="1">
    <citation type="submission" date="2019-01" db="EMBL/GenBank/DDBJ databases">
        <authorList>
            <person name="Chen W.-M."/>
        </authorList>
    </citation>
    <scope>NUCLEOTIDE SEQUENCE [LARGE SCALE GENOMIC DNA]</scope>
    <source>
        <strain evidence="10 11">FSY-9</strain>
    </source>
</reference>
<dbReference type="GO" id="GO:0005737">
    <property type="term" value="C:cytoplasm"/>
    <property type="evidence" value="ECO:0007669"/>
    <property type="project" value="UniProtKB-SubCell"/>
</dbReference>
<feature type="modified residue" description="4-aspartylphosphate" evidence="5 7">
    <location>
        <position position="55"/>
    </location>
</feature>
<evidence type="ECO:0000313" key="11">
    <source>
        <dbReference type="Proteomes" id="UP000282837"/>
    </source>
</evidence>
<evidence type="ECO:0000259" key="8">
    <source>
        <dbReference type="PROSITE" id="PS50110"/>
    </source>
</evidence>
<dbReference type="PIRSF" id="PIRSF000876">
    <property type="entry name" value="RR_chemtxs_CheB"/>
    <property type="match status" value="1"/>
</dbReference>
<evidence type="ECO:0000259" key="9">
    <source>
        <dbReference type="PROSITE" id="PS50122"/>
    </source>
</evidence>
<evidence type="ECO:0000256" key="4">
    <source>
        <dbReference type="ARBA" id="ARBA00048267"/>
    </source>
</evidence>
<feature type="active site" evidence="5 6">
    <location>
        <position position="289"/>
    </location>
</feature>
<comment type="PTM">
    <text evidence="5">Phosphorylated by CheA. Phosphorylation of the N-terminal regulatory domain activates the methylesterase activity.</text>
</comment>
<dbReference type="Gene3D" id="3.40.50.180">
    <property type="entry name" value="Methylesterase CheB, C-terminal domain"/>
    <property type="match status" value="1"/>
</dbReference>
<dbReference type="PANTHER" id="PTHR42872:SF6">
    <property type="entry name" value="PROTEIN-GLUTAMATE METHYLESTERASE_PROTEIN-GLUTAMINE GLUTAMINASE"/>
    <property type="match status" value="1"/>
</dbReference>
<dbReference type="GO" id="GO:0006935">
    <property type="term" value="P:chemotaxis"/>
    <property type="evidence" value="ECO:0007669"/>
    <property type="project" value="UniProtKB-UniRule"/>
</dbReference>
<keyword evidence="5 7" id="KW-0597">Phosphoprotein</keyword>
<protein>
    <recommendedName>
        <fullName evidence="5">Protein-glutamate methylesterase/protein-glutamine glutaminase</fullName>
        <ecNumber evidence="5">3.1.1.61</ecNumber>
        <ecNumber evidence="5">3.5.1.44</ecNumber>
    </recommendedName>
</protein>
<dbReference type="GO" id="GO:0008984">
    <property type="term" value="F:protein-glutamate methylesterase activity"/>
    <property type="evidence" value="ECO:0007669"/>
    <property type="project" value="UniProtKB-UniRule"/>
</dbReference>
<keyword evidence="11" id="KW-1185">Reference proteome</keyword>
<dbReference type="Proteomes" id="UP000282837">
    <property type="component" value="Unassembled WGS sequence"/>
</dbReference>
<proteinExistence type="inferred from homology"/>
<dbReference type="InterPro" id="IPR035909">
    <property type="entry name" value="CheB_C"/>
</dbReference>
<dbReference type="OrthoDB" id="9793421at2"/>
<feature type="domain" description="CheB-type methylesterase" evidence="9">
    <location>
        <begin position="155"/>
        <end position="342"/>
    </location>
</feature>
<dbReference type="InterPro" id="IPR000673">
    <property type="entry name" value="Sig_transdc_resp-reg_Me-estase"/>
</dbReference>
<dbReference type="InterPro" id="IPR001789">
    <property type="entry name" value="Sig_transdc_resp-reg_receiver"/>
</dbReference>
<dbReference type="Pfam" id="PF01339">
    <property type="entry name" value="CheB_methylest"/>
    <property type="match status" value="1"/>
</dbReference>
<dbReference type="SUPFAM" id="SSF52738">
    <property type="entry name" value="Methylesterase CheB, C-terminal domain"/>
    <property type="match status" value="1"/>
</dbReference>
<evidence type="ECO:0000256" key="3">
    <source>
        <dbReference type="ARBA" id="ARBA00022801"/>
    </source>
</evidence>
<feature type="domain" description="Response regulatory" evidence="8">
    <location>
        <begin position="4"/>
        <end position="121"/>
    </location>
</feature>
<dbReference type="PANTHER" id="PTHR42872">
    <property type="entry name" value="PROTEIN-GLUTAMATE METHYLESTERASE/PROTEIN-GLUTAMINE GLUTAMINASE"/>
    <property type="match status" value="1"/>
</dbReference>
<keyword evidence="3 5" id="KW-0378">Hydrolase</keyword>
<dbReference type="EC" id="3.5.1.44" evidence="5"/>
<comment type="subcellular location">
    <subcellularLocation>
        <location evidence="5">Cytoplasm</location>
    </subcellularLocation>
</comment>
<dbReference type="NCBIfam" id="NF001965">
    <property type="entry name" value="PRK00742.1"/>
    <property type="match status" value="1"/>
</dbReference>
<dbReference type="Pfam" id="PF00072">
    <property type="entry name" value="Response_reg"/>
    <property type="match status" value="1"/>
</dbReference>
<dbReference type="PROSITE" id="PS50110">
    <property type="entry name" value="RESPONSE_REGULATORY"/>
    <property type="match status" value="1"/>
</dbReference>
<dbReference type="CDD" id="cd16432">
    <property type="entry name" value="CheB_Rec"/>
    <property type="match status" value="1"/>
</dbReference>
<dbReference type="GO" id="GO:0050568">
    <property type="term" value="F:protein-glutamine glutaminase activity"/>
    <property type="evidence" value="ECO:0007669"/>
    <property type="project" value="UniProtKB-UniRule"/>
</dbReference>
<dbReference type="SMART" id="SM00448">
    <property type="entry name" value="REC"/>
    <property type="match status" value="1"/>
</dbReference>
<feature type="active site" evidence="5 6">
    <location>
        <position position="193"/>
    </location>
</feature>
<dbReference type="GO" id="GO:0000156">
    <property type="term" value="F:phosphorelay response regulator activity"/>
    <property type="evidence" value="ECO:0007669"/>
    <property type="project" value="InterPro"/>
</dbReference>
<feature type="active site" evidence="5 6">
    <location>
        <position position="167"/>
    </location>
</feature>
<sequence length="342" mass="35545">MTIRVLIIDDSATMRAVLAARLSGNPDIQVVGLACNAAEGRQLIKELEPDVVTLDIEMPGMNGLDFLDKIMTLRPTPVIIVSGLTQAGSDVTARALGLGAVDCYCKTDYAGSAMQDGGKLAGMVRQAAQVKVRRRAAPEAPHMAAPMRAVSASGGRSATRLIAIGSSTGGVEALQVLLRNFPEDCPPAMIVQHVDARFAPAIARTLNSVSPATVVLAEPDMPLKRGHVYLAPGDDRHLMVAGTTSLHAKLRPGEPISGHRPSVDALFMSVAQRVGADAIGILLTGMGADGAKGLLAMHQTGANTIAQDEATCTVFGMPRVAISLGAARTVAPIGRIAQHAFS</sequence>
<evidence type="ECO:0000313" key="10">
    <source>
        <dbReference type="EMBL" id="RVU07850.1"/>
    </source>
</evidence>
<dbReference type="InterPro" id="IPR011006">
    <property type="entry name" value="CheY-like_superfamily"/>
</dbReference>
<accession>A0A437ND64</accession>
<evidence type="ECO:0000256" key="1">
    <source>
        <dbReference type="ARBA" id="ARBA00022490"/>
    </source>
</evidence>
<dbReference type="RefSeq" id="WP_127705591.1">
    <property type="nucleotide sequence ID" value="NZ_SACO01000001.1"/>
</dbReference>
<comment type="catalytic activity">
    <reaction evidence="4 5">
        <text>[protein]-L-glutamate 5-O-methyl ester + H2O = L-glutamyl-[protein] + methanol + H(+)</text>
        <dbReference type="Rhea" id="RHEA:23236"/>
        <dbReference type="Rhea" id="RHEA-COMP:10208"/>
        <dbReference type="Rhea" id="RHEA-COMP:10311"/>
        <dbReference type="ChEBI" id="CHEBI:15377"/>
        <dbReference type="ChEBI" id="CHEBI:15378"/>
        <dbReference type="ChEBI" id="CHEBI:17790"/>
        <dbReference type="ChEBI" id="CHEBI:29973"/>
        <dbReference type="ChEBI" id="CHEBI:82795"/>
        <dbReference type="EC" id="3.1.1.61"/>
    </reaction>
</comment>
<comment type="catalytic activity">
    <reaction evidence="5">
        <text>L-glutaminyl-[protein] + H2O = L-glutamyl-[protein] + NH4(+)</text>
        <dbReference type="Rhea" id="RHEA:16441"/>
        <dbReference type="Rhea" id="RHEA-COMP:10207"/>
        <dbReference type="Rhea" id="RHEA-COMP:10208"/>
        <dbReference type="ChEBI" id="CHEBI:15377"/>
        <dbReference type="ChEBI" id="CHEBI:28938"/>
        <dbReference type="ChEBI" id="CHEBI:29973"/>
        <dbReference type="ChEBI" id="CHEBI:30011"/>
        <dbReference type="EC" id="3.5.1.44"/>
    </reaction>
</comment>
<evidence type="ECO:0000256" key="2">
    <source>
        <dbReference type="ARBA" id="ARBA00022500"/>
    </source>
</evidence>
<evidence type="ECO:0000256" key="7">
    <source>
        <dbReference type="PROSITE-ProRule" id="PRU00169"/>
    </source>
</evidence>
<comment type="caution">
    <text evidence="10">The sequence shown here is derived from an EMBL/GenBank/DDBJ whole genome shotgun (WGS) entry which is preliminary data.</text>
</comment>
<dbReference type="InterPro" id="IPR008248">
    <property type="entry name" value="CheB-like"/>
</dbReference>
<evidence type="ECO:0000256" key="5">
    <source>
        <dbReference type="HAMAP-Rule" id="MF_00099"/>
    </source>
</evidence>
<dbReference type="Gene3D" id="3.40.50.2300">
    <property type="match status" value="1"/>
</dbReference>
<gene>
    <name evidence="5" type="primary">cheB</name>
    <name evidence="10" type="ORF">EOE18_01885</name>
</gene>
<name>A0A437ND64_9SPHN</name>
<dbReference type="EMBL" id="SACO01000001">
    <property type="protein sequence ID" value="RVU07850.1"/>
    <property type="molecule type" value="Genomic_DNA"/>
</dbReference>
<dbReference type="PROSITE" id="PS50122">
    <property type="entry name" value="CHEB"/>
    <property type="match status" value="1"/>
</dbReference>
<dbReference type="HAMAP" id="MF_00099">
    <property type="entry name" value="CheB_chemtxs"/>
    <property type="match status" value="1"/>
</dbReference>
<dbReference type="EC" id="3.1.1.61" evidence="5"/>
<comment type="domain">
    <text evidence="5">Contains a C-terminal catalytic domain, and an N-terminal region which modulates catalytic activity.</text>
</comment>
<dbReference type="SUPFAM" id="SSF52172">
    <property type="entry name" value="CheY-like"/>
    <property type="match status" value="1"/>
</dbReference>
<organism evidence="10 11">
    <name type="scientific">Novosphingobium umbonatum</name>
    <dbReference type="NCBI Taxonomy" id="1908524"/>
    <lineage>
        <taxon>Bacteria</taxon>
        <taxon>Pseudomonadati</taxon>
        <taxon>Pseudomonadota</taxon>
        <taxon>Alphaproteobacteria</taxon>
        <taxon>Sphingomonadales</taxon>
        <taxon>Sphingomonadaceae</taxon>
        <taxon>Novosphingobium</taxon>
    </lineage>
</organism>
<keyword evidence="1 5" id="KW-0963">Cytoplasm</keyword>
<comment type="similarity">
    <text evidence="5">Belongs to the CheB family.</text>
</comment>
<dbReference type="CDD" id="cd17541">
    <property type="entry name" value="REC_CheB-like"/>
    <property type="match status" value="1"/>
</dbReference>